<feature type="compositionally biased region" description="Basic residues" evidence="8">
    <location>
        <begin position="358"/>
        <end position="367"/>
    </location>
</feature>
<dbReference type="AlphaFoldDB" id="A0A161ZX80"/>
<dbReference type="GO" id="GO:0006310">
    <property type="term" value="P:DNA recombination"/>
    <property type="evidence" value="ECO:0007669"/>
    <property type="project" value="UniProtKB-UniRule"/>
</dbReference>
<dbReference type="PANTHER" id="PTHR16140:SF0">
    <property type="entry name" value="NON-STRUCTURAL MAINTENANCE OF CHROMOSOMES ELEMENT 4"/>
    <property type="match status" value="1"/>
</dbReference>
<dbReference type="InterPro" id="IPR014854">
    <property type="entry name" value="Nse4_C"/>
</dbReference>
<accession>A0A161ZX80</accession>
<dbReference type="EMBL" id="CP093348">
    <property type="protein sequence ID" value="WOH07234.1"/>
    <property type="molecule type" value="Genomic_DNA"/>
</dbReference>
<sequence>MSRLAKGQASSSLNNNDDSSGGADNSGEDGVKRRVLRSRYLAVKNLISDERDDISRVDSDTFNSIINKVESLHQLVQRPREQVADAEALLDITSTLMSSVKAHCNDGITPFEYVACLIRDFGGQGGDSIDWKKIGLEVAHAFKRAPGSCTMLGPMNVEVKQRAVATRKRHARPTEKSRPEELEESAEEKTETDKNMATMFNILRKNRRVRLERVVLNRDSFAETVENIFALSFLAKDGRAEITIDEEGNHLVSPKNAPAANAVASGEVSYSHFIFRFDYKDWKFMMNSIEAGEELMPHRNEANMSRRDSEPNSSPEQPRGDLPTTPIRKYSRNRGRVLQESIVEDSPESDDSAARAAAIRKKRRKVG</sequence>
<dbReference type="KEGG" id="dcr:108225363"/>
<feature type="domain" description="Non-structural maintenance of chromosome element 4 C-terminal" evidence="9">
    <location>
        <begin position="209"/>
        <end position="296"/>
    </location>
</feature>
<dbReference type="STRING" id="79200.A0A161ZX80"/>
<feature type="compositionally biased region" description="Acidic residues" evidence="8">
    <location>
        <begin position="342"/>
        <end position="351"/>
    </location>
</feature>
<evidence type="ECO:0000256" key="1">
    <source>
        <dbReference type="ARBA" id="ARBA00004123"/>
    </source>
</evidence>
<keyword evidence="12" id="KW-1185">Reference proteome</keyword>
<dbReference type="OrthoDB" id="361242at2759"/>
<keyword evidence="4 7" id="KW-0233">DNA recombination</keyword>
<evidence type="ECO:0000256" key="7">
    <source>
        <dbReference type="RuleBase" id="RU365071"/>
    </source>
</evidence>
<name>A0A161ZX80_DAUCS</name>
<keyword evidence="5 7" id="KW-0234">DNA repair</keyword>
<feature type="region of interest" description="Disordered" evidence="8">
    <location>
        <begin position="1"/>
        <end position="30"/>
    </location>
</feature>
<dbReference type="Pfam" id="PF08743">
    <property type="entry name" value="Nse4_C"/>
    <property type="match status" value="1"/>
</dbReference>
<comment type="subcellular location">
    <subcellularLocation>
        <location evidence="1 7">Nucleus</location>
    </subcellularLocation>
</comment>
<gene>
    <name evidence="10" type="ORF">DCAR_019843</name>
    <name evidence="11" type="ORF">DCAR_0626663</name>
</gene>
<dbReference type="InterPro" id="IPR027786">
    <property type="entry name" value="Nse4/EID"/>
</dbReference>
<evidence type="ECO:0000256" key="4">
    <source>
        <dbReference type="ARBA" id="ARBA00023172"/>
    </source>
</evidence>
<comment type="function">
    <text evidence="7">Component of the SMC5-SMC6 complex, that promotes sister chromatid alignment after DNA damage and facilitates double-stranded DNA breaks (DSBs) repair via homologous recombination between sister chromatids.</text>
</comment>
<evidence type="ECO:0000256" key="3">
    <source>
        <dbReference type="ARBA" id="ARBA00022763"/>
    </source>
</evidence>
<comment type="similarity">
    <text evidence="2 7">Belongs to the NSE4 family.</text>
</comment>
<evidence type="ECO:0000313" key="12">
    <source>
        <dbReference type="Proteomes" id="UP000077755"/>
    </source>
</evidence>
<dbReference type="Proteomes" id="UP000077755">
    <property type="component" value="Chromosome 6"/>
</dbReference>
<evidence type="ECO:0000313" key="11">
    <source>
        <dbReference type="EMBL" id="WOH07234.1"/>
    </source>
</evidence>
<feature type="region of interest" description="Disordered" evidence="8">
    <location>
        <begin position="164"/>
        <end position="192"/>
    </location>
</feature>
<organism evidence="10">
    <name type="scientific">Daucus carota subsp. sativus</name>
    <name type="common">Carrot</name>
    <dbReference type="NCBI Taxonomy" id="79200"/>
    <lineage>
        <taxon>Eukaryota</taxon>
        <taxon>Viridiplantae</taxon>
        <taxon>Streptophyta</taxon>
        <taxon>Embryophyta</taxon>
        <taxon>Tracheophyta</taxon>
        <taxon>Spermatophyta</taxon>
        <taxon>Magnoliopsida</taxon>
        <taxon>eudicotyledons</taxon>
        <taxon>Gunneridae</taxon>
        <taxon>Pentapetalae</taxon>
        <taxon>asterids</taxon>
        <taxon>campanulids</taxon>
        <taxon>Apiales</taxon>
        <taxon>Apiaceae</taxon>
        <taxon>Apioideae</taxon>
        <taxon>Scandiceae</taxon>
        <taxon>Daucinae</taxon>
        <taxon>Daucus</taxon>
        <taxon>Daucus sect. Daucus</taxon>
    </lineage>
</organism>
<protein>
    <recommendedName>
        <fullName evidence="7">Non-structural maintenance of chromosomes element 4</fullName>
    </recommendedName>
</protein>
<dbReference type="GO" id="GO:0006281">
    <property type="term" value="P:DNA repair"/>
    <property type="evidence" value="ECO:0007669"/>
    <property type="project" value="UniProtKB-UniRule"/>
</dbReference>
<evidence type="ECO:0000313" key="10">
    <source>
        <dbReference type="EMBL" id="KZM92792.1"/>
    </source>
</evidence>
<keyword evidence="6 7" id="KW-0539">Nucleus</keyword>
<evidence type="ECO:0000256" key="2">
    <source>
        <dbReference type="ARBA" id="ARBA00008997"/>
    </source>
</evidence>
<dbReference type="GO" id="GO:0030915">
    <property type="term" value="C:Smc5-Smc6 complex"/>
    <property type="evidence" value="ECO:0007669"/>
    <property type="project" value="UniProtKB-UniRule"/>
</dbReference>
<proteinExistence type="inferred from homology"/>
<comment type="subunit">
    <text evidence="7">Component of the SMC5-SMC6 complex.</text>
</comment>
<keyword evidence="3 7" id="KW-0227">DNA damage</keyword>
<evidence type="ECO:0000256" key="5">
    <source>
        <dbReference type="ARBA" id="ARBA00023204"/>
    </source>
</evidence>
<dbReference type="PANTHER" id="PTHR16140">
    <property type="entry name" value="NON-STRUCTURAL MAINTENANCE OF CHROMOSOMES ELEMENT 4"/>
    <property type="match status" value="1"/>
</dbReference>
<reference evidence="11" key="2">
    <citation type="submission" date="2022-03" db="EMBL/GenBank/DDBJ databases">
        <title>Draft title - Genomic analysis of global carrot germplasm unveils the trajectory of domestication and the origin of high carotenoid orange carrot.</title>
        <authorList>
            <person name="Iorizzo M."/>
            <person name="Ellison S."/>
            <person name="Senalik D."/>
            <person name="Macko-Podgorni A."/>
            <person name="Grzebelus D."/>
            <person name="Bostan H."/>
            <person name="Rolling W."/>
            <person name="Curaba J."/>
            <person name="Simon P."/>
        </authorList>
    </citation>
    <scope>NUCLEOTIDE SEQUENCE</scope>
    <source>
        <tissue evidence="11">Leaf</tissue>
    </source>
</reference>
<dbReference type="Gramene" id="KZM92792">
    <property type="protein sequence ID" value="KZM92792"/>
    <property type="gene ID" value="DCAR_019843"/>
</dbReference>
<dbReference type="GO" id="GO:0005634">
    <property type="term" value="C:nucleus"/>
    <property type="evidence" value="ECO:0007669"/>
    <property type="project" value="UniProtKB-SubCell"/>
</dbReference>
<dbReference type="EMBL" id="LNRQ01000006">
    <property type="protein sequence ID" value="KZM92792.1"/>
    <property type="molecule type" value="Genomic_DNA"/>
</dbReference>
<evidence type="ECO:0000256" key="8">
    <source>
        <dbReference type="SAM" id="MobiDB-lite"/>
    </source>
</evidence>
<evidence type="ECO:0000256" key="6">
    <source>
        <dbReference type="ARBA" id="ARBA00023242"/>
    </source>
</evidence>
<feature type="region of interest" description="Disordered" evidence="8">
    <location>
        <begin position="302"/>
        <end position="367"/>
    </location>
</feature>
<evidence type="ECO:0000259" key="9">
    <source>
        <dbReference type="Pfam" id="PF08743"/>
    </source>
</evidence>
<dbReference type="OMA" id="WQLVSPR"/>
<feature type="compositionally biased region" description="Low complexity" evidence="8">
    <location>
        <begin position="10"/>
        <end position="25"/>
    </location>
</feature>
<reference evidence="10" key="1">
    <citation type="journal article" date="2016" name="Nat. Genet.">
        <title>A high-quality carrot genome assembly provides new insights into carotenoid accumulation and asterid genome evolution.</title>
        <authorList>
            <person name="Iorizzo M."/>
            <person name="Ellison S."/>
            <person name="Senalik D."/>
            <person name="Zeng P."/>
            <person name="Satapoomin P."/>
            <person name="Huang J."/>
            <person name="Bowman M."/>
            <person name="Iovene M."/>
            <person name="Sanseverino W."/>
            <person name="Cavagnaro P."/>
            <person name="Yildiz M."/>
            <person name="Macko-Podgorni A."/>
            <person name="Moranska E."/>
            <person name="Grzebelus E."/>
            <person name="Grzebelus D."/>
            <person name="Ashrafi H."/>
            <person name="Zheng Z."/>
            <person name="Cheng S."/>
            <person name="Spooner D."/>
            <person name="Van Deynze A."/>
            <person name="Simon P."/>
        </authorList>
    </citation>
    <scope>NUCLEOTIDE SEQUENCE [LARGE SCALE GENOMIC DNA]</scope>
    <source>
        <tissue evidence="10">Leaf</tissue>
    </source>
</reference>